<reference evidence="3" key="1">
    <citation type="submission" date="2019-04" db="EMBL/GenBank/DDBJ databases">
        <title>Friends and foes A comparative genomics studyof 23 Aspergillus species from section Flavi.</title>
        <authorList>
            <consortium name="DOE Joint Genome Institute"/>
            <person name="Kjaerbolling I."/>
            <person name="Vesth T."/>
            <person name="Frisvad J.C."/>
            <person name="Nybo J.L."/>
            <person name="Theobald S."/>
            <person name="Kildgaard S."/>
            <person name="Isbrandt T."/>
            <person name="Kuo A."/>
            <person name="Sato A."/>
            <person name="Lyhne E.K."/>
            <person name="Kogle M.E."/>
            <person name="Wiebenga A."/>
            <person name="Kun R.S."/>
            <person name="Lubbers R.J."/>
            <person name="Makela M.R."/>
            <person name="Barry K."/>
            <person name="Chovatia M."/>
            <person name="Clum A."/>
            <person name="Daum C."/>
            <person name="Haridas S."/>
            <person name="He G."/>
            <person name="LaButti K."/>
            <person name="Lipzen A."/>
            <person name="Mondo S."/>
            <person name="Riley R."/>
            <person name="Salamov A."/>
            <person name="Simmons B.A."/>
            <person name="Magnuson J.K."/>
            <person name="Henrissat B."/>
            <person name="Mortensen U.H."/>
            <person name="Larsen T.O."/>
            <person name="Devries R.P."/>
            <person name="Grigoriev I.V."/>
            <person name="Machida M."/>
            <person name="Baker S.E."/>
            <person name="Andersen M.R."/>
        </authorList>
    </citation>
    <scope>NUCLEOTIDE SEQUENCE [LARGE SCALE GENOMIC DNA]</scope>
    <source>
        <strain evidence="3">CBS 130015</strain>
    </source>
</reference>
<protein>
    <recommendedName>
        <fullName evidence="4">Transmembrane protein</fullName>
    </recommendedName>
</protein>
<dbReference type="AlphaFoldDB" id="A0A5N6VM75"/>
<proteinExistence type="predicted"/>
<evidence type="ECO:0000256" key="1">
    <source>
        <dbReference type="SAM" id="Phobius"/>
    </source>
</evidence>
<keyword evidence="1" id="KW-0472">Membrane</keyword>
<evidence type="ECO:0000313" key="2">
    <source>
        <dbReference type="EMBL" id="KAE8309563.1"/>
    </source>
</evidence>
<dbReference type="Proteomes" id="UP000325433">
    <property type="component" value="Unassembled WGS sequence"/>
</dbReference>
<gene>
    <name evidence="2" type="ORF">BDV41DRAFT_428280</name>
</gene>
<evidence type="ECO:0008006" key="4">
    <source>
        <dbReference type="Google" id="ProtNLM"/>
    </source>
</evidence>
<organism evidence="2 3">
    <name type="scientific">Aspergillus transmontanensis</name>
    <dbReference type="NCBI Taxonomy" id="1034304"/>
    <lineage>
        <taxon>Eukaryota</taxon>
        <taxon>Fungi</taxon>
        <taxon>Dikarya</taxon>
        <taxon>Ascomycota</taxon>
        <taxon>Pezizomycotina</taxon>
        <taxon>Eurotiomycetes</taxon>
        <taxon>Eurotiomycetidae</taxon>
        <taxon>Eurotiales</taxon>
        <taxon>Aspergillaceae</taxon>
        <taxon>Aspergillus</taxon>
        <taxon>Aspergillus subgen. Circumdati</taxon>
    </lineage>
</organism>
<sequence length="177" mass="19594">MQLASLPNCLLLTELREGFGNLILVFSFLGVFFPLRHDLISPSKWRDIRLNIQQKGVNRTNKCLPTPRQSGSAVSSLPRAPPLPSAHRPTIFLSLAPSFIPLTLLSLLSLSLSSSSSSSSSSSPPLAIALLPCLVCYYLLFVCLRPIVYGVACPTYNLWCYFSSFLRRCRSLGDLRF</sequence>
<keyword evidence="1" id="KW-0812">Transmembrane</keyword>
<accession>A0A5N6VM75</accession>
<keyword evidence="3" id="KW-1185">Reference proteome</keyword>
<feature type="transmembrane region" description="Helical" evidence="1">
    <location>
        <begin position="91"/>
        <end position="112"/>
    </location>
</feature>
<feature type="transmembrane region" description="Helical" evidence="1">
    <location>
        <begin position="18"/>
        <end position="35"/>
    </location>
</feature>
<name>A0A5N6VM75_9EURO</name>
<keyword evidence="1" id="KW-1133">Transmembrane helix</keyword>
<feature type="transmembrane region" description="Helical" evidence="1">
    <location>
        <begin position="124"/>
        <end position="141"/>
    </location>
</feature>
<evidence type="ECO:0000313" key="3">
    <source>
        <dbReference type="Proteomes" id="UP000325433"/>
    </source>
</evidence>
<dbReference type="EMBL" id="ML738365">
    <property type="protein sequence ID" value="KAE8309563.1"/>
    <property type="molecule type" value="Genomic_DNA"/>
</dbReference>